<dbReference type="AlphaFoldDB" id="M5FWC7"/>
<evidence type="ECO:0000313" key="2">
    <source>
        <dbReference type="Proteomes" id="UP000030653"/>
    </source>
</evidence>
<reference evidence="1 2" key="1">
    <citation type="journal article" date="2012" name="Science">
        <title>The Paleozoic origin of enzymatic lignin decomposition reconstructed from 31 fungal genomes.</title>
        <authorList>
            <person name="Floudas D."/>
            <person name="Binder M."/>
            <person name="Riley R."/>
            <person name="Barry K."/>
            <person name="Blanchette R.A."/>
            <person name="Henrissat B."/>
            <person name="Martinez A.T."/>
            <person name="Otillar R."/>
            <person name="Spatafora J.W."/>
            <person name="Yadav J.S."/>
            <person name="Aerts A."/>
            <person name="Benoit I."/>
            <person name="Boyd A."/>
            <person name="Carlson A."/>
            <person name="Copeland A."/>
            <person name="Coutinho P.M."/>
            <person name="de Vries R.P."/>
            <person name="Ferreira P."/>
            <person name="Findley K."/>
            <person name="Foster B."/>
            <person name="Gaskell J."/>
            <person name="Glotzer D."/>
            <person name="Gorecki P."/>
            <person name="Heitman J."/>
            <person name="Hesse C."/>
            <person name="Hori C."/>
            <person name="Igarashi K."/>
            <person name="Jurgens J.A."/>
            <person name="Kallen N."/>
            <person name="Kersten P."/>
            <person name="Kohler A."/>
            <person name="Kuees U."/>
            <person name="Kumar T.K.A."/>
            <person name="Kuo A."/>
            <person name="LaButti K."/>
            <person name="Larrondo L.F."/>
            <person name="Lindquist E."/>
            <person name="Ling A."/>
            <person name="Lombard V."/>
            <person name="Lucas S."/>
            <person name="Lundell T."/>
            <person name="Martin R."/>
            <person name="McLaughlin D.J."/>
            <person name="Morgenstern I."/>
            <person name="Morin E."/>
            <person name="Murat C."/>
            <person name="Nagy L.G."/>
            <person name="Nolan M."/>
            <person name="Ohm R.A."/>
            <person name="Patyshakuliyeva A."/>
            <person name="Rokas A."/>
            <person name="Ruiz-Duenas F.J."/>
            <person name="Sabat G."/>
            <person name="Salamov A."/>
            <person name="Samejima M."/>
            <person name="Schmutz J."/>
            <person name="Slot J.C."/>
            <person name="St John F."/>
            <person name="Stenlid J."/>
            <person name="Sun H."/>
            <person name="Sun S."/>
            <person name="Syed K."/>
            <person name="Tsang A."/>
            <person name="Wiebenga A."/>
            <person name="Young D."/>
            <person name="Pisabarro A."/>
            <person name="Eastwood D.C."/>
            <person name="Martin F."/>
            <person name="Cullen D."/>
            <person name="Grigoriev I.V."/>
            <person name="Hibbett D.S."/>
        </authorList>
    </citation>
    <scope>NUCLEOTIDE SEQUENCE [LARGE SCALE GENOMIC DNA]</scope>
    <source>
        <strain evidence="1 2">DJM-731 SS1</strain>
    </source>
</reference>
<dbReference type="STRING" id="1858805.M5FWC7"/>
<protein>
    <submittedName>
        <fullName evidence="1">Uncharacterized protein</fullName>
    </submittedName>
</protein>
<dbReference type="OMA" id="CCLHPRI"/>
<dbReference type="HOGENOM" id="CLU_103041_1_0_1"/>
<dbReference type="GeneID" id="63690124"/>
<dbReference type="Proteomes" id="UP000030653">
    <property type="component" value="Unassembled WGS sequence"/>
</dbReference>
<dbReference type="RefSeq" id="XP_040629103.1">
    <property type="nucleotide sequence ID" value="XM_040775062.1"/>
</dbReference>
<proteinExistence type="predicted"/>
<gene>
    <name evidence="1" type="ORF">DACRYDRAFT_51821</name>
</gene>
<dbReference type="OrthoDB" id="3267861at2759"/>
<evidence type="ECO:0000313" key="1">
    <source>
        <dbReference type="EMBL" id="EJU02206.1"/>
    </source>
</evidence>
<organism evidence="1 2">
    <name type="scientific">Dacryopinax primogenitus (strain DJM 731)</name>
    <name type="common">Brown rot fungus</name>
    <dbReference type="NCBI Taxonomy" id="1858805"/>
    <lineage>
        <taxon>Eukaryota</taxon>
        <taxon>Fungi</taxon>
        <taxon>Dikarya</taxon>
        <taxon>Basidiomycota</taxon>
        <taxon>Agaricomycotina</taxon>
        <taxon>Dacrymycetes</taxon>
        <taxon>Dacrymycetales</taxon>
        <taxon>Dacrymycetaceae</taxon>
        <taxon>Dacryopinax</taxon>
    </lineage>
</organism>
<accession>M5FWC7</accession>
<name>M5FWC7_DACPD</name>
<dbReference type="EMBL" id="JH795862">
    <property type="protein sequence ID" value="EJU02206.1"/>
    <property type="molecule type" value="Genomic_DNA"/>
</dbReference>
<sequence>MDGLTQVTSTVDEETGSILLCCLHPRINEYNDVMMYLLQCNMDIQYLASGEASTATLYYITDYMTKASLKVHAGVTAMLCAIQKNRDKFCEEEGVPCAVQSKSLVVKLVNQIGASQEMSHQQLMSFYVGGGDCYRLHNFSLLHWGYISH</sequence>
<keyword evidence="2" id="KW-1185">Reference proteome</keyword>